<dbReference type="Gene3D" id="3.40.50.11380">
    <property type="match status" value="1"/>
</dbReference>
<dbReference type="GO" id="GO:0097363">
    <property type="term" value="F:protein O-acetylglucosaminyltransferase activity"/>
    <property type="evidence" value="ECO:0007669"/>
    <property type="project" value="TreeGrafter"/>
</dbReference>
<dbReference type="Gene3D" id="1.25.40.10">
    <property type="entry name" value="Tetratricopeptide repeat domain"/>
    <property type="match status" value="1"/>
</dbReference>
<dbReference type="Proteomes" id="UP000436692">
    <property type="component" value="Unassembled WGS sequence"/>
</dbReference>
<keyword evidence="4" id="KW-0802">TPR repeat</keyword>
<dbReference type="InterPro" id="IPR029489">
    <property type="entry name" value="OGT/SEC/SPY_C"/>
</dbReference>
<evidence type="ECO:0000256" key="3">
    <source>
        <dbReference type="ARBA" id="ARBA00022737"/>
    </source>
</evidence>
<protein>
    <submittedName>
        <fullName evidence="6">Tetratricopeptide repeat protein</fullName>
    </submittedName>
</protein>
<proteinExistence type="predicted"/>
<sequence>MTCPCIIQKTGRPFVVRCCKPERKTSPAPDQRYIAGRSTGATADAMSDNLAAALALYASGNLADAYAALKSALAKDPAPGPKALLVMAQCCAKLDHFTEAAGLYRQAARILPDQALTLTTLADKMERSGIEKASALEIQRLETSRRAIRSGPFDVQSWRTYRTALRQTLNIDEMRMSDQAVRDRLNRQEETYYSLDSQTAHLSWCDDETLNSRWNNGLPAPGPASRDWRKPAGETLKLAYLLADGPSDDPLRRLTLSLAARHDRAAFEVLLICNEPPGQNELDAEMTALNLKDLCEDTALTALRAADIDILIDPIGHGDGGRPDLLRHRIAPLHLAMAGHPGARTGLICDYMLANNAVLPKEDLRLHGRAICHLPETFLVSSPIQQPPSLSRQHLGLPEDRVIFAAFHPTEQISPQTADLWRDILRQTENSLLWISCGNYARNNFSAWMKRQGIAENRLIFGNPARSMEQVRWMTLADIAIDCFPYNDGFSTLAAVQAGLPVPTFSGGNFASRVTASLLQACGLEKLIVRDADAYVTLCIDLARDKSAREALKQTIRTQGARSPLFDVNRFIHHLETAYHTMAARAATGLEPQDFSVPVL</sequence>
<dbReference type="Pfam" id="PF13844">
    <property type="entry name" value="Glyco_transf_41"/>
    <property type="match status" value="1"/>
</dbReference>
<keyword evidence="2" id="KW-0808">Transferase</keyword>
<dbReference type="GO" id="GO:0006493">
    <property type="term" value="P:protein O-linked glycosylation"/>
    <property type="evidence" value="ECO:0007669"/>
    <property type="project" value="InterPro"/>
</dbReference>
<organism evidence="6 7">
    <name type="scientific">Agrobacterium vitis</name>
    <name type="common">Rhizobium vitis</name>
    <dbReference type="NCBI Taxonomy" id="373"/>
    <lineage>
        <taxon>Bacteria</taxon>
        <taxon>Pseudomonadati</taxon>
        <taxon>Pseudomonadota</taxon>
        <taxon>Alphaproteobacteria</taxon>
        <taxon>Hyphomicrobiales</taxon>
        <taxon>Rhizobiaceae</taxon>
        <taxon>Rhizobium/Agrobacterium group</taxon>
        <taxon>Agrobacterium</taxon>
    </lineage>
</organism>
<evidence type="ECO:0000256" key="4">
    <source>
        <dbReference type="ARBA" id="ARBA00022803"/>
    </source>
</evidence>
<comment type="caution">
    <text evidence="6">The sequence shown here is derived from an EMBL/GenBank/DDBJ whole genome shotgun (WGS) entry which is preliminary data.</text>
</comment>
<dbReference type="InterPro" id="IPR037919">
    <property type="entry name" value="OGT"/>
</dbReference>
<gene>
    <name evidence="6" type="ORF">GOZ95_11640</name>
</gene>
<dbReference type="PANTHER" id="PTHR44366:SF1">
    <property type="entry name" value="UDP-N-ACETYLGLUCOSAMINE--PEPTIDE N-ACETYLGLUCOSAMINYLTRANSFERASE 110 KDA SUBUNIT"/>
    <property type="match status" value="1"/>
</dbReference>
<dbReference type="AlphaFoldDB" id="A0AAE5AW17"/>
<evidence type="ECO:0000256" key="2">
    <source>
        <dbReference type="ARBA" id="ARBA00022679"/>
    </source>
</evidence>
<dbReference type="InterPro" id="IPR011990">
    <property type="entry name" value="TPR-like_helical_dom_sf"/>
</dbReference>
<feature type="domain" description="O-GlcNAc transferase C-terminal" evidence="5">
    <location>
        <begin position="391"/>
        <end position="574"/>
    </location>
</feature>
<keyword evidence="3" id="KW-0677">Repeat</keyword>
<dbReference type="EMBL" id="WPHM01000005">
    <property type="protein sequence ID" value="MUZ58104.1"/>
    <property type="molecule type" value="Genomic_DNA"/>
</dbReference>
<name>A0AAE5AW17_AGRVI</name>
<comment type="pathway">
    <text evidence="1">Protein modification; protein glycosylation.</text>
</comment>
<evidence type="ECO:0000313" key="7">
    <source>
        <dbReference type="Proteomes" id="UP000436692"/>
    </source>
</evidence>
<evidence type="ECO:0000256" key="1">
    <source>
        <dbReference type="ARBA" id="ARBA00004922"/>
    </source>
</evidence>
<evidence type="ECO:0000313" key="6">
    <source>
        <dbReference type="EMBL" id="MUZ58104.1"/>
    </source>
</evidence>
<dbReference type="Pfam" id="PF14559">
    <property type="entry name" value="TPR_19"/>
    <property type="match status" value="1"/>
</dbReference>
<evidence type="ECO:0000259" key="5">
    <source>
        <dbReference type="Pfam" id="PF13844"/>
    </source>
</evidence>
<dbReference type="SUPFAM" id="SSF48452">
    <property type="entry name" value="TPR-like"/>
    <property type="match status" value="1"/>
</dbReference>
<reference evidence="6 7" key="1">
    <citation type="submission" date="2019-12" db="EMBL/GenBank/DDBJ databases">
        <title>Whole-genome sequencing of Allorhizobium vitis.</title>
        <authorList>
            <person name="Gan H.M."/>
            <person name="Szegedi E."/>
            <person name="Burr T."/>
            <person name="Savka M.A."/>
        </authorList>
    </citation>
    <scope>NUCLEOTIDE SEQUENCE [LARGE SCALE GENOMIC DNA]</scope>
    <source>
        <strain evidence="6 7">CG989</strain>
    </source>
</reference>
<dbReference type="PANTHER" id="PTHR44366">
    <property type="entry name" value="UDP-N-ACETYLGLUCOSAMINE--PEPTIDE N-ACETYLGLUCOSAMINYLTRANSFERASE 110 KDA SUBUNIT"/>
    <property type="match status" value="1"/>
</dbReference>
<accession>A0AAE5AW17</accession>
<dbReference type="Gene3D" id="3.40.50.2000">
    <property type="entry name" value="Glycogen Phosphorylase B"/>
    <property type="match status" value="1"/>
</dbReference>